<feature type="region of interest" description="Disordered" evidence="1">
    <location>
        <begin position="162"/>
        <end position="200"/>
    </location>
</feature>
<organism evidence="2 3">
    <name type="scientific">Burkholderia dolosa</name>
    <dbReference type="NCBI Taxonomy" id="152500"/>
    <lineage>
        <taxon>Bacteria</taxon>
        <taxon>Pseudomonadati</taxon>
        <taxon>Pseudomonadota</taxon>
        <taxon>Betaproteobacteria</taxon>
        <taxon>Burkholderiales</taxon>
        <taxon>Burkholderiaceae</taxon>
        <taxon>Burkholderia</taxon>
        <taxon>Burkholderia cepacia complex</taxon>
    </lineage>
</organism>
<keyword evidence="3" id="KW-1185">Reference proteome</keyword>
<feature type="compositionally biased region" description="Polar residues" evidence="1">
    <location>
        <begin position="190"/>
        <end position="200"/>
    </location>
</feature>
<dbReference type="AlphaFoldDB" id="A0A892I6D4"/>
<reference evidence="2 3" key="1">
    <citation type="submission" date="2021-02" db="EMBL/GenBank/DDBJ databases">
        <title>FDA dAtabase for Regulatory Grade micrObial Sequences (FDA-ARGOS): Supporting development and validation of Infectious Disease Dx tests.</title>
        <authorList>
            <person name="Minogue T."/>
            <person name="Wolcott M."/>
            <person name="Wasieloski L."/>
            <person name="Aguilar W."/>
            <person name="Moore D."/>
            <person name="Jaissle J."/>
            <person name="Tallon L."/>
            <person name="Sadzewicz L."/>
            <person name="Zhao X."/>
            <person name="Boylan J."/>
            <person name="Ott S."/>
            <person name="Bowen H."/>
            <person name="Vavikolanu K."/>
            <person name="Mehta A."/>
            <person name="Aluvathingal J."/>
            <person name="Nadendla S."/>
            <person name="Yan Y."/>
            <person name="Sichtig H."/>
        </authorList>
    </citation>
    <scope>NUCLEOTIDE SEQUENCE [LARGE SCALE GENOMIC DNA]</scope>
    <source>
        <strain evidence="2 3">FDAARGOS_1272</strain>
    </source>
</reference>
<evidence type="ECO:0000313" key="2">
    <source>
        <dbReference type="EMBL" id="QRO77708.1"/>
    </source>
</evidence>
<dbReference type="Proteomes" id="UP000625568">
    <property type="component" value="Chromosome 1"/>
</dbReference>
<sequence length="292" mass="29422">MPTGRGATAARGVAVGFCAGAAGRTTVGRGRTGSNPAGSGAGPGRDTGAFAAARARLAVLPIVGGGIALAFVDACGAGARAAAAGLDAGFSQPDGATGSTYGRGAVLPRGFGRACGSGFHSVGRAYRPFCRGAIGFTVWAVVGCTMSSSRCSALRGRSAMLRVSSPPPSRDSLMPNDVSTHAAKRRQPMPDNQGSPAKNSTTIATAVPIGPSRCAKPADSAWPSAFVSGPDSALVSVQLATNTAAKPSHSRIEPRPARPPPPGSIACTRRQNKRRNQTAEMPNQPKTTVCML</sequence>
<name>A0A892I6D4_9BURK</name>
<dbReference type="RefSeq" id="WP_201258499.1">
    <property type="nucleotide sequence ID" value="NZ_JAIMDK010000101.1"/>
</dbReference>
<feature type="region of interest" description="Disordered" evidence="1">
    <location>
        <begin position="243"/>
        <end position="292"/>
    </location>
</feature>
<dbReference type="EMBL" id="CP069482">
    <property type="protein sequence ID" value="QRO77708.1"/>
    <property type="molecule type" value="Genomic_DNA"/>
</dbReference>
<gene>
    <name evidence="2" type="ORF">I6K02_01950</name>
</gene>
<evidence type="ECO:0000313" key="3">
    <source>
        <dbReference type="Proteomes" id="UP000625568"/>
    </source>
</evidence>
<protein>
    <submittedName>
        <fullName evidence="2">Uncharacterized protein</fullName>
    </submittedName>
</protein>
<evidence type="ECO:0000256" key="1">
    <source>
        <dbReference type="SAM" id="MobiDB-lite"/>
    </source>
</evidence>
<feature type="compositionally biased region" description="Polar residues" evidence="1">
    <location>
        <begin position="278"/>
        <end position="292"/>
    </location>
</feature>
<accession>A0A892I6D4</accession>
<proteinExistence type="predicted"/>